<keyword evidence="3" id="KW-1185">Reference proteome</keyword>
<feature type="compositionally biased region" description="Acidic residues" evidence="1">
    <location>
        <begin position="279"/>
        <end position="299"/>
    </location>
</feature>
<accession>A0A4Y7QHD4</accession>
<dbReference type="AlphaFoldDB" id="A0A4Y7QHD4"/>
<protein>
    <submittedName>
        <fullName evidence="2">Uncharacterized protein</fullName>
    </submittedName>
</protein>
<feature type="region of interest" description="Disordered" evidence="1">
    <location>
        <begin position="226"/>
        <end position="309"/>
    </location>
</feature>
<gene>
    <name evidence="2" type="ORF">BD410DRAFT_522879</name>
</gene>
<evidence type="ECO:0000313" key="2">
    <source>
        <dbReference type="EMBL" id="TDL26502.1"/>
    </source>
</evidence>
<name>A0A4Y7QHD4_9AGAM</name>
<reference evidence="2 3" key="1">
    <citation type="submission" date="2018-06" db="EMBL/GenBank/DDBJ databases">
        <title>A transcriptomic atlas of mushroom development highlights an independent origin of complex multicellularity.</title>
        <authorList>
            <consortium name="DOE Joint Genome Institute"/>
            <person name="Krizsan K."/>
            <person name="Almasi E."/>
            <person name="Merenyi Z."/>
            <person name="Sahu N."/>
            <person name="Viragh M."/>
            <person name="Koszo T."/>
            <person name="Mondo S."/>
            <person name="Kiss B."/>
            <person name="Balint B."/>
            <person name="Kues U."/>
            <person name="Barry K."/>
            <person name="Hegedus J.C."/>
            <person name="Henrissat B."/>
            <person name="Johnson J."/>
            <person name="Lipzen A."/>
            <person name="Ohm R."/>
            <person name="Nagy I."/>
            <person name="Pangilinan J."/>
            <person name="Yan J."/>
            <person name="Xiong Y."/>
            <person name="Grigoriev I.V."/>
            <person name="Hibbett D.S."/>
            <person name="Nagy L.G."/>
        </authorList>
    </citation>
    <scope>NUCLEOTIDE SEQUENCE [LARGE SCALE GENOMIC DNA]</scope>
    <source>
        <strain evidence="2 3">SZMC22713</strain>
    </source>
</reference>
<dbReference type="EMBL" id="ML170161">
    <property type="protein sequence ID" value="TDL26502.1"/>
    <property type="molecule type" value="Genomic_DNA"/>
</dbReference>
<evidence type="ECO:0000256" key="1">
    <source>
        <dbReference type="SAM" id="MobiDB-lite"/>
    </source>
</evidence>
<dbReference type="Proteomes" id="UP000294933">
    <property type="component" value="Unassembled WGS sequence"/>
</dbReference>
<evidence type="ECO:0000313" key="3">
    <source>
        <dbReference type="Proteomes" id="UP000294933"/>
    </source>
</evidence>
<dbReference type="VEuPathDB" id="FungiDB:BD410DRAFT_522879"/>
<sequence length="348" mass="37171">MGYYAPGLVPIKEASEVRDSWRFSPLLDPETKCPNGLTETVSVWNTGMRTLRYSVAAGRPHEAIATHVFNCNLPTLEKDADIIFKKFQGVFMEVVLDRPRTRGIAPTPRYRYTVGIPKRSRPGQDSLVIDGPLKIQAGPAPDAITIFPATRDMMLSLAKTYVGGIPGHELPGLEINWIEATGWLEESKTKVPGIAHAADAPVLFLCLGADIELIFDWKLVKRVKASGPPVKAPVKRRGAADKATKANGTSKSGPGPQSAANSSVDGDGDTKMLLSGTADDGEANSDIDEEDGAGGDEDSGPPSKAKSSAAKDTLHIMMTHGDLVMVTGGDLHYAILPRGYCILLKTIG</sequence>
<organism evidence="2 3">
    <name type="scientific">Rickenella mellea</name>
    <dbReference type="NCBI Taxonomy" id="50990"/>
    <lineage>
        <taxon>Eukaryota</taxon>
        <taxon>Fungi</taxon>
        <taxon>Dikarya</taxon>
        <taxon>Basidiomycota</taxon>
        <taxon>Agaricomycotina</taxon>
        <taxon>Agaricomycetes</taxon>
        <taxon>Hymenochaetales</taxon>
        <taxon>Rickenellaceae</taxon>
        <taxon>Rickenella</taxon>
    </lineage>
</organism>
<proteinExistence type="predicted"/>